<gene>
    <name evidence="3" type="ORF">BJX66DRAFT_329308</name>
</gene>
<feature type="transmembrane region" description="Helical" evidence="1">
    <location>
        <begin position="191"/>
        <end position="210"/>
    </location>
</feature>
<dbReference type="Proteomes" id="UP001610563">
    <property type="component" value="Unassembled WGS sequence"/>
</dbReference>
<name>A0ABR4FQ61_9EURO</name>
<keyword evidence="1" id="KW-0812">Transmembrane</keyword>
<keyword evidence="1" id="KW-0472">Membrane</keyword>
<feature type="domain" description="DUF7703" evidence="2">
    <location>
        <begin position="23"/>
        <end position="248"/>
    </location>
</feature>
<protein>
    <recommendedName>
        <fullName evidence="2">DUF7703 domain-containing protein</fullName>
    </recommendedName>
</protein>
<dbReference type="PANTHER" id="PTHR37013">
    <property type="entry name" value="INTEGRAL MEMBRANE PROTEIN (AFU_ORTHOLOGUE AFUA_1G05950)-RELATED"/>
    <property type="match status" value="1"/>
</dbReference>
<accession>A0ABR4FQ61</accession>
<evidence type="ECO:0000313" key="3">
    <source>
        <dbReference type="EMBL" id="KAL2785406.1"/>
    </source>
</evidence>
<organism evidence="3 4">
    <name type="scientific">Aspergillus keveii</name>
    <dbReference type="NCBI Taxonomy" id="714993"/>
    <lineage>
        <taxon>Eukaryota</taxon>
        <taxon>Fungi</taxon>
        <taxon>Dikarya</taxon>
        <taxon>Ascomycota</taxon>
        <taxon>Pezizomycotina</taxon>
        <taxon>Eurotiomycetes</taxon>
        <taxon>Eurotiomycetidae</taxon>
        <taxon>Eurotiales</taxon>
        <taxon>Aspergillaceae</taxon>
        <taxon>Aspergillus</taxon>
        <taxon>Aspergillus subgen. Nidulantes</taxon>
    </lineage>
</organism>
<comment type="caution">
    <text evidence="3">The sequence shown here is derived from an EMBL/GenBank/DDBJ whole genome shotgun (WGS) entry which is preliminary data.</text>
</comment>
<keyword evidence="4" id="KW-1185">Reference proteome</keyword>
<sequence length="289" mass="32800">MHPLEEVPPGLVHGLEFHSFQLKATVAVFLAIALFNSLELVVLVCWTFRQWRGLYFWSLLISSLGIIPYGVGSILHYYTIGPLPLGLAIAYSFVLYSRLHLVFYNEKFLKVLLDVIIAIAVVLVVANTITTWGSARIRAPGWNYAYNVVERLQVTGFCVMEVSLSSLYIWSTVKLLRLSPEGKNRVKRIMYELLAISFAVMALDVTIIVIEYMNLYYLQVCLKVMVYSIKLKLEFAVLGRLIAVTRSRGVKQRLRVQRSEFIGQPIDLGQFTGIPGRQNLQLYFAPSLS</sequence>
<dbReference type="PANTHER" id="PTHR37013:SF6">
    <property type="entry name" value="INTEGRAL MEMBRANE PROTEIN"/>
    <property type="match status" value="1"/>
</dbReference>
<dbReference type="Pfam" id="PF24802">
    <property type="entry name" value="DUF7703"/>
    <property type="match status" value="1"/>
</dbReference>
<evidence type="ECO:0000259" key="2">
    <source>
        <dbReference type="Pfam" id="PF24802"/>
    </source>
</evidence>
<proteinExistence type="predicted"/>
<dbReference type="EMBL" id="JBFTWV010000145">
    <property type="protein sequence ID" value="KAL2785406.1"/>
    <property type="molecule type" value="Genomic_DNA"/>
</dbReference>
<feature type="transmembrane region" description="Helical" evidence="1">
    <location>
        <begin position="53"/>
        <end position="71"/>
    </location>
</feature>
<dbReference type="InterPro" id="IPR056120">
    <property type="entry name" value="DUF7703"/>
</dbReference>
<evidence type="ECO:0000313" key="4">
    <source>
        <dbReference type="Proteomes" id="UP001610563"/>
    </source>
</evidence>
<keyword evidence="1" id="KW-1133">Transmembrane helix</keyword>
<feature type="transmembrane region" description="Helical" evidence="1">
    <location>
        <begin position="77"/>
        <end position="96"/>
    </location>
</feature>
<evidence type="ECO:0000256" key="1">
    <source>
        <dbReference type="SAM" id="Phobius"/>
    </source>
</evidence>
<feature type="transmembrane region" description="Helical" evidence="1">
    <location>
        <begin position="20"/>
        <end position="46"/>
    </location>
</feature>
<reference evidence="3 4" key="1">
    <citation type="submission" date="2024-07" db="EMBL/GenBank/DDBJ databases">
        <title>Section-level genome sequencing and comparative genomics of Aspergillus sections Usti and Cavernicolus.</title>
        <authorList>
            <consortium name="Lawrence Berkeley National Laboratory"/>
            <person name="Nybo J.L."/>
            <person name="Vesth T.C."/>
            <person name="Theobald S."/>
            <person name="Frisvad J.C."/>
            <person name="Larsen T.O."/>
            <person name="Kjaerboelling I."/>
            <person name="Rothschild-Mancinelli K."/>
            <person name="Lyhne E.K."/>
            <person name="Kogle M.E."/>
            <person name="Barry K."/>
            <person name="Clum A."/>
            <person name="Na H."/>
            <person name="Ledsgaard L."/>
            <person name="Lin J."/>
            <person name="Lipzen A."/>
            <person name="Kuo A."/>
            <person name="Riley R."/>
            <person name="Mondo S."/>
            <person name="Labutti K."/>
            <person name="Haridas S."/>
            <person name="Pangalinan J."/>
            <person name="Salamov A.A."/>
            <person name="Simmons B.A."/>
            <person name="Magnuson J.K."/>
            <person name="Chen J."/>
            <person name="Drula E."/>
            <person name="Henrissat B."/>
            <person name="Wiebenga A."/>
            <person name="Lubbers R.J."/>
            <person name="Gomes A.C."/>
            <person name="Makela M.R."/>
            <person name="Stajich J."/>
            <person name="Grigoriev I.V."/>
            <person name="Mortensen U.H."/>
            <person name="De Vries R.P."/>
            <person name="Baker S.E."/>
            <person name="Andersen M.R."/>
        </authorList>
    </citation>
    <scope>NUCLEOTIDE SEQUENCE [LARGE SCALE GENOMIC DNA]</scope>
    <source>
        <strain evidence="3 4">CBS 209.92</strain>
    </source>
</reference>
<feature type="transmembrane region" description="Helical" evidence="1">
    <location>
        <begin position="108"/>
        <end position="132"/>
    </location>
</feature>
<feature type="transmembrane region" description="Helical" evidence="1">
    <location>
        <begin position="152"/>
        <end position="170"/>
    </location>
</feature>